<dbReference type="GO" id="GO:0007098">
    <property type="term" value="P:centrosome cycle"/>
    <property type="evidence" value="ECO:0007669"/>
    <property type="project" value="TreeGrafter"/>
</dbReference>
<evidence type="ECO:0000256" key="6">
    <source>
        <dbReference type="ARBA" id="ARBA00022776"/>
    </source>
</evidence>
<dbReference type="GeneID" id="110251951"/>
<dbReference type="GO" id="GO:0051225">
    <property type="term" value="P:spindle assembly"/>
    <property type="evidence" value="ECO:0007669"/>
    <property type="project" value="InterPro"/>
</dbReference>
<keyword evidence="12" id="KW-1185">Reference proteome</keyword>
<keyword evidence="3" id="KW-0963">Cytoplasm</keyword>
<keyword evidence="8" id="KW-0206">Cytoskeleton</keyword>
<reference evidence="11" key="1">
    <citation type="submission" date="2022-11" db="UniProtKB">
        <authorList>
            <consortium name="EnsemblMetazoa"/>
        </authorList>
    </citation>
    <scope>IDENTIFICATION</scope>
</reference>
<dbReference type="EnsemblMetazoa" id="XM_021058699.2">
    <property type="protein sequence ID" value="XP_020914358.1"/>
    <property type="gene ID" value="LOC110251951"/>
</dbReference>
<evidence type="ECO:0000256" key="2">
    <source>
        <dbReference type="ARBA" id="ARBA00005479"/>
    </source>
</evidence>
<comment type="subcellular location">
    <subcellularLocation>
        <location evidence="1">Cytoplasm</location>
        <location evidence="1">Cytoskeleton</location>
        <location evidence="1">Spindle</location>
    </subcellularLocation>
</comment>
<dbReference type="Proteomes" id="UP000887567">
    <property type="component" value="Unplaced"/>
</dbReference>
<proteinExistence type="inferred from homology"/>
<dbReference type="GO" id="GO:0005874">
    <property type="term" value="C:microtubule"/>
    <property type="evidence" value="ECO:0007669"/>
    <property type="project" value="UniProtKB-KW"/>
</dbReference>
<dbReference type="InterPro" id="IPR026243">
    <property type="entry name" value="HAUS1"/>
</dbReference>
<dbReference type="PANTHER" id="PTHR31570:SF1">
    <property type="entry name" value="HAUS AUGMIN-LIKE COMPLEX SUBUNIT 1"/>
    <property type="match status" value="1"/>
</dbReference>
<keyword evidence="4" id="KW-0132">Cell division</keyword>
<keyword evidence="7 10" id="KW-0175">Coiled coil</keyword>
<accession>A0A913Y413</accession>
<comment type="similarity">
    <text evidence="2">Belongs to the HAUS1 family.</text>
</comment>
<keyword evidence="5" id="KW-0493">Microtubule</keyword>
<evidence type="ECO:0000256" key="8">
    <source>
        <dbReference type="ARBA" id="ARBA00023212"/>
    </source>
</evidence>
<dbReference type="AlphaFoldDB" id="A0A913Y413"/>
<dbReference type="OrthoDB" id="5372507at2759"/>
<dbReference type="PRINTS" id="PR02087">
    <property type="entry name" value="HAUSAUGMINL1"/>
</dbReference>
<evidence type="ECO:0000256" key="7">
    <source>
        <dbReference type="ARBA" id="ARBA00023054"/>
    </source>
</evidence>
<name>A0A913Y413_EXADI</name>
<evidence type="ECO:0000313" key="12">
    <source>
        <dbReference type="Proteomes" id="UP000887567"/>
    </source>
</evidence>
<evidence type="ECO:0000256" key="9">
    <source>
        <dbReference type="ARBA" id="ARBA00023306"/>
    </source>
</evidence>
<keyword evidence="6" id="KW-0498">Mitosis</keyword>
<sequence length="252" mass="28943">MDQDHIKVKLWLEDVIQEDSIPQYEINSKTMSILTQLAERNKRINSDTEIVAEDMRQKAVEYDLEAQRMQKVLDYLGLSLSSLSQSGDHSIKILSDIALLLGLKDCTSSSLLLGIINQSRTLNKVLDDRAEESSIYSKLISKTKSALVQANSLQRTFESLEEQHTLHKPVLEKRSHETEFFHNKAKQYHKIVREAEDVNYLKEKSKPLKDKLEIYQDLPPDLSLAKVKVEEAKLQLARLEEQLSSNINMLHS</sequence>
<evidence type="ECO:0000256" key="1">
    <source>
        <dbReference type="ARBA" id="ARBA00004186"/>
    </source>
</evidence>
<dbReference type="GO" id="GO:0005819">
    <property type="term" value="C:spindle"/>
    <property type="evidence" value="ECO:0007669"/>
    <property type="project" value="UniProtKB-SubCell"/>
</dbReference>
<keyword evidence="9" id="KW-0131">Cell cycle</keyword>
<evidence type="ECO:0000256" key="5">
    <source>
        <dbReference type="ARBA" id="ARBA00022701"/>
    </source>
</evidence>
<protein>
    <recommendedName>
        <fullName evidence="13">HAUS augmin-like complex subunit 1</fullName>
    </recommendedName>
</protein>
<evidence type="ECO:0000256" key="3">
    <source>
        <dbReference type="ARBA" id="ARBA00022490"/>
    </source>
</evidence>
<evidence type="ECO:0000313" key="11">
    <source>
        <dbReference type="EnsemblMetazoa" id="XP_020914358.1"/>
    </source>
</evidence>
<evidence type="ECO:0000256" key="4">
    <source>
        <dbReference type="ARBA" id="ARBA00022618"/>
    </source>
</evidence>
<organism evidence="11 12">
    <name type="scientific">Exaiptasia diaphana</name>
    <name type="common">Tropical sea anemone</name>
    <name type="synonym">Aiptasia pulchella</name>
    <dbReference type="NCBI Taxonomy" id="2652724"/>
    <lineage>
        <taxon>Eukaryota</taxon>
        <taxon>Metazoa</taxon>
        <taxon>Cnidaria</taxon>
        <taxon>Anthozoa</taxon>
        <taxon>Hexacorallia</taxon>
        <taxon>Actiniaria</taxon>
        <taxon>Aiptasiidae</taxon>
        <taxon>Exaiptasia</taxon>
    </lineage>
</organism>
<evidence type="ECO:0000256" key="10">
    <source>
        <dbReference type="SAM" id="Coils"/>
    </source>
</evidence>
<feature type="coiled-coil region" evidence="10">
    <location>
        <begin position="222"/>
        <end position="249"/>
    </location>
</feature>
<evidence type="ECO:0008006" key="13">
    <source>
        <dbReference type="Google" id="ProtNLM"/>
    </source>
</evidence>
<dbReference type="GO" id="GO:0070652">
    <property type="term" value="C:HAUS complex"/>
    <property type="evidence" value="ECO:0007669"/>
    <property type="project" value="InterPro"/>
</dbReference>
<dbReference type="RefSeq" id="XP_020914358.1">
    <property type="nucleotide sequence ID" value="XM_021058699.2"/>
</dbReference>
<dbReference type="GO" id="GO:0051301">
    <property type="term" value="P:cell division"/>
    <property type="evidence" value="ECO:0007669"/>
    <property type="project" value="UniProtKB-KW"/>
</dbReference>
<dbReference type="GO" id="GO:0005829">
    <property type="term" value="C:cytosol"/>
    <property type="evidence" value="ECO:0007669"/>
    <property type="project" value="TreeGrafter"/>
</dbReference>
<dbReference type="PANTHER" id="PTHR31570">
    <property type="entry name" value="HAUS AUGMIN-LIKE COMPLEX SUBUNIT 1"/>
    <property type="match status" value="1"/>
</dbReference>
<dbReference type="Pfam" id="PF25762">
    <property type="entry name" value="HAUS1"/>
    <property type="match status" value="1"/>
</dbReference>